<comment type="caution">
    <text evidence="2">The sequence shown here is derived from an EMBL/GenBank/DDBJ whole genome shotgun (WGS) entry which is preliminary data.</text>
</comment>
<dbReference type="InterPro" id="IPR029052">
    <property type="entry name" value="Metallo-depent_PP-like"/>
</dbReference>
<dbReference type="InterPro" id="IPR004843">
    <property type="entry name" value="Calcineurin-like_PHP"/>
</dbReference>
<gene>
    <name evidence="2" type="ORF">S01H4_19810</name>
</gene>
<protein>
    <recommendedName>
        <fullName evidence="1">Calcineurin-like phosphoesterase domain-containing protein</fullName>
    </recommendedName>
</protein>
<dbReference type="AlphaFoldDB" id="X1AGE9"/>
<dbReference type="EMBL" id="BART01008861">
    <property type="protein sequence ID" value="GAG59131.1"/>
    <property type="molecule type" value="Genomic_DNA"/>
</dbReference>
<evidence type="ECO:0000259" key="1">
    <source>
        <dbReference type="Pfam" id="PF00149"/>
    </source>
</evidence>
<name>X1AGE9_9ZZZZ</name>
<sequence>YQYEEWQMRSIIRRLRPTLWWRGGIDVVITHAPPRHIHDAEDPCHKGFECYRRLIEKYQPSYFIHGHIHREFSDPSERITVVGKTKVVNTYGYFFLEIESGPDAE</sequence>
<accession>X1AGE9</accession>
<dbReference type="GO" id="GO:0016787">
    <property type="term" value="F:hydrolase activity"/>
    <property type="evidence" value="ECO:0007669"/>
    <property type="project" value="InterPro"/>
</dbReference>
<organism evidence="2">
    <name type="scientific">marine sediment metagenome</name>
    <dbReference type="NCBI Taxonomy" id="412755"/>
    <lineage>
        <taxon>unclassified sequences</taxon>
        <taxon>metagenomes</taxon>
        <taxon>ecological metagenomes</taxon>
    </lineage>
</organism>
<evidence type="ECO:0000313" key="2">
    <source>
        <dbReference type="EMBL" id="GAG59131.1"/>
    </source>
</evidence>
<dbReference type="Pfam" id="PF00149">
    <property type="entry name" value="Metallophos"/>
    <property type="match status" value="1"/>
</dbReference>
<dbReference type="SUPFAM" id="SSF56300">
    <property type="entry name" value="Metallo-dependent phosphatases"/>
    <property type="match status" value="1"/>
</dbReference>
<feature type="domain" description="Calcineurin-like phosphoesterase" evidence="1">
    <location>
        <begin position="18"/>
        <end position="70"/>
    </location>
</feature>
<feature type="non-terminal residue" evidence="2">
    <location>
        <position position="1"/>
    </location>
</feature>
<reference evidence="2" key="1">
    <citation type="journal article" date="2014" name="Front. Microbiol.">
        <title>High frequency of phylogenetically diverse reductive dehalogenase-homologous genes in deep subseafloor sedimentary metagenomes.</title>
        <authorList>
            <person name="Kawai M."/>
            <person name="Futagami T."/>
            <person name="Toyoda A."/>
            <person name="Takaki Y."/>
            <person name="Nishi S."/>
            <person name="Hori S."/>
            <person name="Arai W."/>
            <person name="Tsubouchi T."/>
            <person name="Morono Y."/>
            <person name="Uchiyama I."/>
            <person name="Ito T."/>
            <person name="Fujiyama A."/>
            <person name="Inagaki F."/>
            <person name="Takami H."/>
        </authorList>
    </citation>
    <scope>NUCLEOTIDE SEQUENCE</scope>
    <source>
        <strain evidence="2">Expedition CK06-06</strain>
    </source>
</reference>
<dbReference type="Gene3D" id="3.60.21.10">
    <property type="match status" value="1"/>
</dbReference>
<proteinExistence type="predicted"/>